<dbReference type="AlphaFoldDB" id="C4WML7"/>
<dbReference type="HOGENOM" id="CLU_3374891_0_0_5"/>
<gene>
    <name evidence="1" type="ORF">OINT_2000957</name>
</gene>
<protein>
    <submittedName>
        <fullName evidence="1">Uncharacterized protein</fullName>
    </submittedName>
</protein>
<evidence type="ECO:0000313" key="1">
    <source>
        <dbReference type="EMBL" id="EEQ93782.1"/>
    </source>
</evidence>
<organism evidence="1 2">
    <name type="scientific">Brucella intermedia LMG 3301</name>
    <dbReference type="NCBI Taxonomy" id="641118"/>
    <lineage>
        <taxon>Bacteria</taxon>
        <taxon>Pseudomonadati</taxon>
        <taxon>Pseudomonadota</taxon>
        <taxon>Alphaproteobacteria</taxon>
        <taxon>Hyphomicrobiales</taxon>
        <taxon>Brucellaceae</taxon>
        <taxon>Brucella/Ochrobactrum group</taxon>
        <taxon>Brucella</taxon>
    </lineage>
</organism>
<sequence>MTNDPLGTVKMGKVSEFSEMVKNFVFQGLKIGAR</sequence>
<reference evidence="1 2" key="1">
    <citation type="submission" date="2009-05" db="EMBL/GenBank/DDBJ databases">
        <authorList>
            <person name="Setubal J.C."/>
            <person name="Boyle S."/>
            <person name="Crasta O.R."/>
            <person name="Gillespie J.J."/>
            <person name="Kenyon R.W."/>
            <person name="Lu J."/>
            <person name="Mane S."/>
            <person name="Nagrani S."/>
            <person name="Shallom J.M."/>
            <person name="Shallom S."/>
            <person name="Shukla M."/>
            <person name="Snyder E.E."/>
            <person name="Sobral B.W."/>
            <person name="Wattam A.R."/>
            <person name="Will R."/>
            <person name="Williams K."/>
            <person name="Yoo H."/>
            <person name="Munk C."/>
            <person name="Tapia R."/>
            <person name="Green L."/>
            <person name="Rogers Y."/>
            <person name="Detter J.C."/>
            <person name="Bruce D."/>
            <person name="Brettin T.S."/>
            <person name="Tsolis R."/>
        </authorList>
    </citation>
    <scope>NUCLEOTIDE SEQUENCE [LARGE SCALE GENOMIC DNA]</scope>
    <source>
        <strain evidence="1 2">LMG 3301</strain>
    </source>
</reference>
<accession>C4WML7</accession>
<evidence type="ECO:0000313" key="2">
    <source>
        <dbReference type="Proteomes" id="UP000004386"/>
    </source>
</evidence>
<dbReference type="EMBL" id="ACQA01000002">
    <property type="protein sequence ID" value="EEQ93782.1"/>
    <property type="molecule type" value="Genomic_DNA"/>
</dbReference>
<proteinExistence type="predicted"/>
<comment type="caution">
    <text evidence="1">The sequence shown here is derived from an EMBL/GenBank/DDBJ whole genome shotgun (WGS) entry which is preliminary data.</text>
</comment>
<name>C4WML7_9HYPH</name>
<dbReference type="Proteomes" id="UP000004386">
    <property type="component" value="Unassembled WGS sequence"/>
</dbReference>